<evidence type="ECO:0000256" key="8">
    <source>
        <dbReference type="RuleBase" id="RU004453"/>
    </source>
</evidence>
<evidence type="ECO:0000259" key="10">
    <source>
        <dbReference type="PROSITE" id="PS51910"/>
    </source>
</evidence>
<dbReference type="Gene3D" id="3.20.20.80">
    <property type="entry name" value="Glycosidases"/>
    <property type="match status" value="1"/>
</dbReference>
<dbReference type="GO" id="GO:0008061">
    <property type="term" value="F:chitin binding"/>
    <property type="evidence" value="ECO:0007669"/>
    <property type="project" value="InterPro"/>
</dbReference>
<evidence type="ECO:0000256" key="6">
    <source>
        <dbReference type="ARBA" id="ARBA00023326"/>
    </source>
</evidence>
<gene>
    <name evidence="11" type="ORF">D9615_004978</name>
</gene>
<dbReference type="PANTHER" id="PTHR11177:SF392">
    <property type="entry name" value="HAP41P"/>
    <property type="match status" value="1"/>
</dbReference>
<evidence type="ECO:0000256" key="9">
    <source>
        <dbReference type="SAM" id="SignalP"/>
    </source>
</evidence>
<organism evidence="11 12">
    <name type="scientific">Tricholomella constricta</name>
    <dbReference type="NCBI Taxonomy" id="117010"/>
    <lineage>
        <taxon>Eukaryota</taxon>
        <taxon>Fungi</taxon>
        <taxon>Dikarya</taxon>
        <taxon>Basidiomycota</taxon>
        <taxon>Agaricomycotina</taxon>
        <taxon>Agaricomycetes</taxon>
        <taxon>Agaricomycetidae</taxon>
        <taxon>Agaricales</taxon>
        <taxon>Tricholomatineae</taxon>
        <taxon>Lyophyllaceae</taxon>
        <taxon>Tricholomella</taxon>
    </lineage>
</organism>
<accession>A0A8H5HHB6</accession>
<keyword evidence="4" id="KW-0119">Carbohydrate metabolism</keyword>
<keyword evidence="12" id="KW-1185">Reference proteome</keyword>
<dbReference type="InterPro" id="IPR017853">
    <property type="entry name" value="GH"/>
</dbReference>
<keyword evidence="9" id="KW-0732">Signal</keyword>
<dbReference type="Gene3D" id="3.10.50.10">
    <property type="match status" value="1"/>
</dbReference>
<keyword evidence="6" id="KW-0624">Polysaccharide degradation</keyword>
<dbReference type="PROSITE" id="PS01095">
    <property type="entry name" value="GH18_1"/>
    <property type="match status" value="1"/>
</dbReference>
<dbReference type="OrthoDB" id="73875at2759"/>
<dbReference type="InterPro" id="IPR001579">
    <property type="entry name" value="Glyco_hydro_18_chit_AS"/>
</dbReference>
<dbReference type="GO" id="GO:0000272">
    <property type="term" value="P:polysaccharide catabolic process"/>
    <property type="evidence" value="ECO:0007669"/>
    <property type="project" value="UniProtKB-KW"/>
</dbReference>
<name>A0A8H5HHB6_9AGAR</name>
<feature type="chain" id="PRO_5034408331" description="GH18 domain-containing protein" evidence="9">
    <location>
        <begin position="25"/>
        <end position="438"/>
    </location>
</feature>
<evidence type="ECO:0000256" key="4">
    <source>
        <dbReference type="ARBA" id="ARBA00023277"/>
    </source>
</evidence>
<protein>
    <recommendedName>
        <fullName evidence="10">GH18 domain-containing protein</fullName>
    </recommendedName>
</protein>
<feature type="domain" description="GH18" evidence="10">
    <location>
        <begin position="53"/>
        <end position="434"/>
    </location>
</feature>
<comment type="similarity">
    <text evidence="8">Belongs to the glycosyl hydrolase 18 family.</text>
</comment>
<evidence type="ECO:0000256" key="1">
    <source>
        <dbReference type="ARBA" id="ARBA00000822"/>
    </source>
</evidence>
<evidence type="ECO:0000256" key="5">
    <source>
        <dbReference type="ARBA" id="ARBA00023295"/>
    </source>
</evidence>
<dbReference type="Pfam" id="PF00704">
    <property type="entry name" value="Glyco_hydro_18"/>
    <property type="match status" value="1"/>
</dbReference>
<sequence>MFPLSLSPFFIFIFSLLTASYVSAAPLCGLVPPTQTTQSVHGSATNISASEDVLAAAWYPGWLGTQFPPNTISWSKYNVLTFAFAVTTPDSSVISLDSVSQQVLPIFVAEAKKNSVNALVSIGGWTGSQYFSTAVATEANRTAFLGAVLGLVSQYQLDGIDFDWEYPNKQGIGCNIISPNDSANFLLFLQALRAKAPSNLIISAAVGTAPFNGADGTPMTDVSGFAAVLDHIAIMAYDIWGSWSTAGVGPNAPLDDSCAPTKAGSATSAVEAWTAAEFPANKIALGIASYGHSFHVDAANALSSPGQLAAYPTFDKAQQPAGYKEDGGGGVDQCGAPVGVGGVFDFWGMIDGGFLNADGWPADGIDYRYDNCSQTPYVYNKSTQVMISYDDPTSFAAKGEFINANGLRGFAMWHSAGDSNDILIDSISGAMGIEQICS</sequence>
<evidence type="ECO:0000256" key="3">
    <source>
        <dbReference type="ARBA" id="ARBA00023024"/>
    </source>
</evidence>
<dbReference type="SMART" id="SM00636">
    <property type="entry name" value="Glyco_18"/>
    <property type="match status" value="1"/>
</dbReference>
<dbReference type="SUPFAM" id="SSF54556">
    <property type="entry name" value="Chitinase insertion domain"/>
    <property type="match status" value="1"/>
</dbReference>
<comment type="catalytic activity">
    <reaction evidence="1">
        <text>Random endo-hydrolysis of N-acetyl-beta-D-glucosaminide (1-&gt;4)-beta-linkages in chitin and chitodextrins.</text>
        <dbReference type="EC" id="3.2.1.14"/>
    </reaction>
</comment>
<feature type="signal peptide" evidence="9">
    <location>
        <begin position="1"/>
        <end position="24"/>
    </location>
</feature>
<proteinExistence type="inferred from homology"/>
<reference evidence="11 12" key="1">
    <citation type="journal article" date="2020" name="ISME J.">
        <title>Uncovering the hidden diversity of litter-decomposition mechanisms in mushroom-forming fungi.</title>
        <authorList>
            <person name="Floudas D."/>
            <person name="Bentzer J."/>
            <person name="Ahren D."/>
            <person name="Johansson T."/>
            <person name="Persson P."/>
            <person name="Tunlid A."/>
        </authorList>
    </citation>
    <scope>NUCLEOTIDE SEQUENCE [LARGE SCALE GENOMIC DNA]</scope>
    <source>
        <strain evidence="11 12">CBS 661.87</strain>
    </source>
</reference>
<dbReference type="PROSITE" id="PS51910">
    <property type="entry name" value="GH18_2"/>
    <property type="match status" value="1"/>
</dbReference>
<dbReference type="GO" id="GO:0008843">
    <property type="term" value="F:endochitinase activity"/>
    <property type="evidence" value="ECO:0007669"/>
    <property type="project" value="UniProtKB-EC"/>
</dbReference>
<dbReference type="InterPro" id="IPR001223">
    <property type="entry name" value="Glyco_hydro18_cat"/>
</dbReference>
<dbReference type="Proteomes" id="UP000565441">
    <property type="component" value="Unassembled WGS sequence"/>
</dbReference>
<keyword evidence="2 7" id="KW-0378">Hydrolase</keyword>
<evidence type="ECO:0000256" key="2">
    <source>
        <dbReference type="ARBA" id="ARBA00022801"/>
    </source>
</evidence>
<keyword evidence="5 7" id="KW-0326">Glycosidase</keyword>
<dbReference type="GO" id="GO:0006032">
    <property type="term" value="P:chitin catabolic process"/>
    <property type="evidence" value="ECO:0007669"/>
    <property type="project" value="UniProtKB-KW"/>
</dbReference>
<dbReference type="GO" id="GO:0005576">
    <property type="term" value="C:extracellular region"/>
    <property type="evidence" value="ECO:0007669"/>
    <property type="project" value="TreeGrafter"/>
</dbReference>
<evidence type="ECO:0000313" key="11">
    <source>
        <dbReference type="EMBL" id="KAF5383230.1"/>
    </source>
</evidence>
<dbReference type="PANTHER" id="PTHR11177">
    <property type="entry name" value="CHITINASE"/>
    <property type="match status" value="1"/>
</dbReference>
<dbReference type="InterPro" id="IPR029070">
    <property type="entry name" value="Chitinase_insertion_sf"/>
</dbReference>
<dbReference type="SUPFAM" id="SSF51445">
    <property type="entry name" value="(Trans)glycosidases"/>
    <property type="match status" value="1"/>
</dbReference>
<evidence type="ECO:0000313" key="12">
    <source>
        <dbReference type="Proteomes" id="UP000565441"/>
    </source>
</evidence>
<dbReference type="InterPro" id="IPR011583">
    <property type="entry name" value="Chitinase_II/V-like_cat"/>
</dbReference>
<dbReference type="AlphaFoldDB" id="A0A8H5HHB6"/>
<comment type="caution">
    <text evidence="11">The sequence shown here is derived from an EMBL/GenBank/DDBJ whole genome shotgun (WGS) entry which is preliminary data.</text>
</comment>
<keyword evidence="3" id="KW-0146">Chitin degradation</keyword>
<dbReference type="EMBL" id="JAACJP010000007">
    <property type="protein sequence ID" value="KAF5383230.1"/>
    <property type="molecule type" value="Genomic_DNA"/>
</dbReference>
<dbReference type="InterPro" id="IPR050314">
    <property type="entry name" value="Glycosyl_Hydrlase_18"/>
</dbReference>
<evidence type="ECO:0000256" key="7">
    <source>
        <dbReference type="RuleBase" id="RU000489"/>
    </source>
</evidence>